<reference evidence="4 5" key="1">
    <citation type="submission" date="2018-10" db="EMBL/GenBank/DDBJ databases">
        <title>Genomic Encyclopedia of Type Strains, Phase IV (KMG-IV): sequencing the most valuable type-strain genomes for metagenomic binning, comparative biology and taxonomic classification.</title>
        <authorList>
            <person name="Goeker M."/>
        </authorList>
    </citation>
    <scope>NUCLEOTIDE SEQUENCE [LARGE SCALE GENOMIC DNA]</scope>
    <source>
        <strain evidence="4 5">DSM 25080</strain>
    </source>
</reference>
<dbReference type="InterPro" id="IPR010610">
    <property type="entry name" value="EryCIII-like_C"/>
</dbReference>
<dbReference type="RefSeq" id="WP_121877739.1">
    <property type="nucleotide sequence ID" value="NZ_REFJ01000007.1"/>
</dbReference>
<dbReference type="InterPro" id="IPR002213">
    <property type="entry name" value="UDP_glucos_trans"/>
</dbReference>
<evidence type="ECO:0000259" key="3">
    <source>
        <dbReference type="Pfam" id="PF06722"/>
    </source>
</evidence>
<dbReference type="SUPFAM" id="SSF53756">
    <property type="entry name" value="UDP-Glycosyltransferase/glycogen phosphorylase"/>
    <property type="match status" value="1"/>
</dbReference>
<keyword evidence="5" id="KW-1185">Reference proteome</keyword>
<accession>A0A3L9ZZ30</accession>
<dbReference type="InterPro" id="IPR050271">
    <property type="entry name" value="UDP-glycosyltransferase"/>
</dbReference>
<dbReference type="Proteomes" id="UP000267187">
    <property type="component" value="Unassembled WGS sequence"/>
</dbReference>
<dbReference type="OrthoDB" id="9805366at2"/>
<protein>
    <submittedName>
        <fullName evidence="4">MGT family glycosyltransferase</fullName>
    </submittedName>
</protein>
<dbReference type="PANTHER" id="PTHR48043">
    <property type="entry name" value="EG:EG0003.4 PROTEIN-RELATED"/>
    <property type="match status" value="1"/>
</dbReference>
<dbReference type="GO" id="GO:0016758">
    <property type="term" value="F:hexosyltransferase activity"/>
    <property type="evidence" value="ECO:0007669"/>
    <property type="project" value="UniProtKB-ARBA"/>
</dbReference>
<gene>
    <name evidence="4" type="ORF">DFR27_2436</name>
</gene>
<feature type="domain" description="Erythromycin biosynthesis protein CIII-like C-terminal" evidence="3">
    <location>
        <begin position="305"/>
        <end position="409"/>
    </location>
</feature>
<dbReference type="GO" id="GO:0008194">
    <property type="term" value="F:UDP-glycosyltransferase activity"/>
    <property type="evidence" value="ECO:0007669"/>
    <property type="project" value="InterPro"/>
</dbReference>
<organism evidence="4 5">
    <name type="scientific">Umboniibacter marinipuniceus</name>
    <dbReference type="NCBI Taxonomy" id="569599"/>
    <lineage>
        <taxon>Bacteria</taxon>
        <taxon>Pseudomonadati</taxon>
        <taxon>Pseudomonadota</taxon>
        <taxon>Gammaproteobacteria</taxon>
        <taxon>Cellvibrionales</taxon>
        <taxon>Cellvibrionaceae</taxon>
        <taxon>Umboniibacter</taxon>
    </lineage>
</organism>
<evidence type="ECO:0000313" key="5">
    <source>
        <dbReference type="Proteomes" id="UP000267187"/>
    </source>
</evidence>
<evidence type="ECO:0000313" key="4">
    <source>
        <dbReference type="EMBL" id="RMA77617.1"/>
    </source>
</evidence>
<proteinExistence type="predicted"/>
<dbReference type="CDD" id="cd03784">
    <property type="entry name" value="GT1_Gtf-like"/>
    <property type="match status" value="1"/>
</dbReference>
<name>A0A3L9ZZ30_9GAMM</name>
<dbReference type="EMBL" id="REFJ01000007">
    <property type="protein sequence ID" value="RMA77617.1"/>
    <property type="molecule type" value="Genomic_DNA"/>
</dbReference>
<keyword evidence="2 4" id="KW-0808">Transferase</keyword>
<dbReference type="Gene3D" id="3.40.50.2000">
    <property type="entry name" value="Glycogen Phosphorylase B"/>
    <property type="match status" value="2"/>
</dbReference>
<dbReference type="Pfam" id="PF06722">
    <property type="entry name" value="EryCIII-like_C"/>
    <property type="match status" value="1"/>
</dbReference>
<comment type="caution">
    <text evidence="4">The sequence shown here is derived from an EMBL/GenBank/DDBJ whole genome shotgun (WGS) entry which is preliminary data.</text>
</comment>
<dbReference type="PANTHER" id="PTHR48043:SF145">
    <property type="entry name" value="FI06409P-RELATED"/>
    <property type="match status" value="1"/>
</dbReference>
<dbReference type="AlphaFoldDB" id="A0A3L9ZZ30"/>
<sequence length="430" mass="47875">MTTAKTIAFFPEAAFGPALNCVGIAQELKKMGHNPVFVCDRGFAGVFAEYGFEEYLVNMSGDMSDEEVANYWDDFIANHLPHFHLSPLDQIETYVAPVWEAIVESAVSAEDDLKRQLDIIKPGLICVDNVIMFPAITKAGCPWIRIISCSENEITDPLVPPHLSGCSPGDVTGFEQFQTRFESAVADTHKDFNDFLATKDLPPYPAGEFFEPSPTMNFLLYPKPLAFERATPLPESQFQYLEGCVRNDGEYTIPAFPQALDNTPLIYVAFGSLGDADVELYQRMLATFAKLPYRFLMKVGEDLSVYEKPDNVHLKNWYPQPAVVPQVDLFIHHGGNNSFNEALYFGKPAIIMPYCWDGHDNATRIDDTGYGKKLPRYSWSEEALIESIEACLSDANMATKLQAVAAHMQQSEGTKKAAAVIHDVLQEANA</sequence>
<keyword evidence="1" id="KW-0328">Glycosyltransferase</keyword>
<evidence type="ECO:0000256" key="2">
    <source>
        <dbReference type="ARBA" id="ARBA00022679"/>
    </source>
</evidence>
<evidence type="ECO:0000256" key="1">
    <source>
        <dbReference type="ARBA" id="ARBA00022676"/>
    </source>
</evidence>